<dbReference type="AlphaFoldDB" id="A0A074TAF3"/>
<evidence type="ECO:0000313" key="2">
    <source>
        <dbReference type="Proteomes" id="UP000027725"/>
    </source>
</evidence>
<dbReference type="Proteomes" id="UP000027725">
    <property type="component" value="Unassembled WGS sequence"/>
</dbReference>
<dbReference type="EMBL" id="JHEH01000025">
    <property type="protein sequence ID" value="KEP68736.1"/>
    <property type="molecule type" value="Genomic_DNA"/>
</dbReference>
<accession>A0A074TAF3</accession>
<gene>
    <name evidence="1" type="ORF">DL1_09120</name>
</gene>
<keyword evidence="2" id="KW-1185">Reference proteome</keyword>
<comment type="caution">
    <text evidence="1">The sequence shown here is derived from an EMBL/GenBank/DDBJ whole genome shotgun (WGS) entry which is preliminary data.</text>
</comment>
<dbReference type="STRING" id="1185766.SAMN05216224_107155"/>
<organism evidence="1 2">
    <name type="scientific">Thioclava dalianensis</name>
    <dbReference type="NCBI Taxonomy" id="1185766"/>
    <lineage>
        <taxon>Bacteria</taxon>
        <taxon>Pseudomonadati</taxon>
        <taxon>Pseudomonadota</taxon>
        <taxon>Alphaproteobacteria</taxon>
        <taxon>Rhodobacterales</taxon>
        <taxon>Paracoccaceae</taxon>
        <taxon>Thioclava</taxon>
    </lineage>
</organism>
<evidence type="ECO:0000313" key="1">
    <source>
        <dbReference type="EMBL" id="KEP68736.1"/>
    </source>
</evidence>
<reference evidence="1 2" key="1">
    <citation type="submission" date="2014-03" db="EMBL/GenBank/DDBJ databases">
        <title>The draft genome sequence of Thioclava dalianensis DLFJ1-1.</title>
        <authorList>
            <person name="Lai Q."/>
            <person name="Shao Z."/>
        </authorList>
    </citation>
    <scope>NUCLEOTIDE SEQUENCE [LARGE SCALE GENOMIC DNA]</scope>
    <source>
        <strain evidence="1 2">DLFJ1-1</strain>
    </source>
</reference>
<dbReference type="RefSeq" id="WP_038068156.1">
    <property type="nucleotide sequence ID" value="NZ_FOVB01000007.1"/>
</dbReference>
<name>A0A074TAF3_9RHOB</name>
<proteinExistence type="predicted"/>
<sequence length="318" mass="32513">MQAAARYLMMIGARSAGSPYEIGGIEPVAVWDFDAGVFSAAPSVSRAAPTYGFDAAGRFVLSPADSLRLDARGALSCAVIEDAATNLLRYAVADLGAGWSANGASTSPRVLGALGLFPGVGVRSNGAIWHRLIHSDEPAVQVGATYHLSAFVCLDAVGKVLVTLRNMAAGVESRVELVPGSTQMLGTGAGSLSGAGLRDLEVDGVHRVDLDFTANFNGTLSVGFGPGSAVSGDEITMLGAQIEVGPARSSFIASAGAAMYRPPDLMDWKAPAGIWDMRVVGADGAVSDTPAISVTDGQIPHGLPFAPARVLLYPAGTL</sequence>
<protein>
    <submittedName>
        <fullName evidence="1">Uncharacterized protein</fullName>
    </submittedName>
</protein>